<dbReference type="AlphaFoldDB" id="A0A5A7R3K0"/>
<evidence type="ECO:0000259" key="4">
    <source>
        <dbReference type="PROSITE" id="PS51710"/>
    </source>
</evidence>
<feature type="compositionally biased region" description="Polar residues" evidence="3">
    <location>
        <begin position="269"/>
        <end position="283"/>
    </location>
</feature>
<dbReference type="PROSITE" id="PS51710">
    <property type="entry name" value="G_OBG"/>
    <property type="match status" value="1"/>
</dbReference>
<feature type="compositionally biased region" description="Polar residues" evidence="3">
    <location>
        <begin position="226"/>
        <end position="240"/>
    </location>
</feature>
<dbReference type="InterPro" id="IPR027417">
    <property type="entry name" value="P-loop_NTPase"/>
</dbReference>
<evidence type="ECO:0000313" key="6">
    <source>
        <dbReference type="EMBL" id="GER52008.1"/>
    </source>
</evidence>
<dbReference type="Gene3D" id="2.70.210.12">
    <property type="entry name" value="GTP1/OBG domain"/>
    <property type="match status" value="1"/>
</dbReference>
<dbReference type="InterPro" id="IPR031167">
    <property type="entry name" value="G_OBG"/>
</dbReference>
<dbReference type="OrthoDB" id="347018at2759"/>
<dbReference type="PROSITE" id="PS51883">
    <property type="entry name" value="OBG"/>
    <property type="match status" value="1"/>
</dbReference>
<keyword evidence="1" id="KW-0547">Nucleotide-binding</keyword>
<dbReference type="Gene3D" id="3.40.50.300">
    <property type="entry name" value="P-loop containing nucleotide triphosphate hydrolases"/>
    <property type="match status" value="1"/>
</dbReference>
<evidence type="ECO:0000256" key="1">
    <source>
        <dbReference type="ARBA" id="ARBA00022741"/>
    </source>
</evidence>
<dbReference type="GO" id="GO:0003924">
    <property type="term" value="F:GTPase activity"/>
    <property type="evidence" value="ECO:0007669"/>
    <property type="project" value="InterPro"/>
</dbReference>
<evidence type="ECO:0000259" key="5">
    <source>
        <dbReference type="PROSITE" id="PS51883"/>
    </source>
</evidence>
<gene>
    <name evidence="6" type="ORF">STAS_29421</name>
</gene>
<dbReference type="GO" id="GO:0005739">
    <property type="term" value="C:mitochondrion"/>
    <property type="evidence" value="ECO:0007669"/>
    <property type="project" value="TreeGrafter"/>
</dbReference>
<protein>
    <submittedName>
        <fullName evidence="6">GTPase Obg</fullName>
    </submittedName>
</protein>
<evidence type="ECO:0000256" key="2">
    <source>
        <dbReference type="ARBA" id="ARBA00023134"/>
    </source>
</evidence>
<dbReference type="PRINTS" id="PR00326">
    <property type="entry name" value="GTP1OBG"/>
</dbReference>
<evidence type="ECO:0000256" key="3">
    <source>
        <dbReference type="SAM" id="MobiDB-lite"/>
    </source>
</evidence>
<comment type="caution">
    <text evidence="6">The sequence shown here is derived from an EMBL/GenBank/DDBJ whole genome shotgun (WGS) entry which is preliminary data.</text>
</comment>
<organism evidence="6 7">
    <name type="scientific">Striga asiatica</name>
    <name type="common">Asiatic witchweed</name>
    <name type="synonym">Buchnera asiatica</name>
    <dbReference type="NCBI Taxonomy" id="4170"/>
    <lineage>
        <taxon>Eukaryota</taxon>
        <taxon>Viridiplantae</taxon>
        <taxon>Streptophyta</taxon>
        <taxon>Embryophyta</taxon>
        <taxon>Tracheophyta</taxon>
        <taxon>Spermatophyta</taxon>
        <taxon>Magnoliopsida</taxon>
        <taxon>eudicotyledons</taxon>
        <taxon>Gunneridae</taxon>
        <taxon>Pentapetalae</taxon>
        <taxon>asterids</taxon>
        <taxon>lamiids</taxon>
        <taxon>Lamiales</taxon>
        <taxon>Orobanchaceae</taxon>
        <taxon>Buchnereae</taxon>
        <taxon>Striga</taxon>
    </lineage>
</organism>
<evidence type="ECO:0000313" key="7">
    <source>
        <dbReference type="Proteomes" id="UP000325081"/>
    </source>
</evidence>
<dbReference type="SUPFAM" id="SSF82051">
    <property type="entry name" value="Obg GTP-binding protein N-terminal domain"/>
    <property type="match status" value="1"/>
</dbReference>
<dbReference type="Proteomes" id="UP000325081">
    <property type="component" value="Unassembled WGS sequence"/>
</dbReference>
<dbReference type="InterPro" id="IPR036726">
    <property type="entry name" value="GTP1_OBG_dom_sf"/>
</dbReference>
<dbReference type="Pfam" id="PF01926">
    <property type="entry name" value="MMR_HSR1"/>
    <property type="match status" value="1"/>
</dbReference>
<dbReference type="EMBL" id="BKCP01010070">
    <property type="protein sequence ID" value="GER52008.1"/>
    <property type="molecule type" value="Genomic_DNA"/>
</dbReference>
<sequence length="582" mass="63668">MPTKSGNPESTHRRFILQTPDPGLIVLDSFPLVFTPTLFPILYQATTASFVRVSRRASPLNRWPASGLGRFCGLLPYSATIRMDPKRDDVGTDQKYGHTFGGRHEILKIPMAFSIMLVFRHILQENKGAITSYGLRVVMEAMAVPASDEAVTFDEANLMVGMAEEVNAKRGGHGASKNMIGTRGPDKVVLVPVGTVIHLLEGVIPSSSIEKKPSGSLDPWDIPGSLDSNSSDNFQQSLTDNIPKRPKADNSQQISSRSSRRPLKEPPFTSHSQVSPRFSTYKPQTEPAPDWQPHEYSAWEDTDNETNISETNFEEFSEETEQKQVQYDVAELTKPGERITVAQGGDGGLGNMHFTKGSKADDNNDLGHDEPNYNEANIGQPGSESVLLLELKSIADVGLVGMPNAGKSTLLGALSRAKPVIGHYAFTTLRPNLGKMNYDDLSITVADIPGLISGAHENRGLGHAFLRHIERTKVVAYVLDLSAGLEGRKGGPPWVQLRELMMELEFYREGLSARPALVVANKIDEEGAEGVFEELKERVSGANVFPVCAVLEEGVPELRDGLRRLVNGEDESRIDFGSIVVD</sequence>
<dbReference type="Pfam" id="PF01018">
    <property type="entry name" value="GTP1_OBG"/>
    <property type="match status" value="1"/>
</dbReference>
<dbReference type="GO" id="GO:0005525">
    <property type="term" value="F:GTP binding"/>
    <property type="evidence" value="ECO:0007669"/>
    <property type="project" value="UniProtKB-KW"/>
</dbReference>
<dbReference type="PANTHER" id="PTHR11702:SF31">
    <property type="entry name" value="MITOCHONDRIAL RIBOSOME-ASSOCIATED GTPASE 2"/>
    <property type="match status" value="1"/>
</dbReference>
<dbReference type="SUPFAM" id="SSF52540">
    <property type="entry name" value="P-loop containing nucleoside triphosphate hydrolases"/>
    <property type="match status" value="1"/>
</dbReference>
<feature type="domain" description="Obg" evidence="5">
    <location>
        <begin position="166"/>
        <end position="394"/>
    </location>
</feature>
<reference evidence="7" key="1">
    <citation type="journal article" date="2019" name="Curr. Biol.">
        <title>Genome Sequence of Striga asiatica Provides Insight into the Evolution of Plant Parasitism.</title>
        <authorList>
            <person name="Yoshida S."/>
            <person name="Kim S."/>
            <person name="Wafula E.K."/>
            <person name="Tanskanen J."/>
            <person name="Kim Y.M."/>
            <person name="Honaas L."/>
            <person name="Yang Z."/>
            <person name="Spallek T."/>
            <person name="Conn C.E."/>
            <person name="Ichihashi Y."/>
            <person name="Cheong K."/>
            <person name="Cui S."/>
            <person name="Der J.P."/>
            <person name="Gundlach H."/>
            <person name="Jiao Y."/>
            <person name="Hori C."/>
            <person name="Ishida J.K."/>
            <person name="Kasahara H."/>
            <person name="Kiba T."/>
            <person name="Kim M.S."/>
            <person name="Koo N."/>
            <person name="Laohavisit A."/>
            <person name="Lee Y.H."/>
            <person name="Lumba S."/>
            <person name="McCourt P."/>
            <person name="Mortimer J.C."/>
            <person name="Mutuku J.M."/>
            <person name="Nomura T."/>
            <person name="Sasaki-Sekimoto Y."/>
            <person name="Seto Y."/>
            <person name="Wang Y."/>
            <person name="Wakatake T."/>
            <person name="Sakakibara H."/>
            <person name="Demura T."/>
            <person name="Yamaguchi S."/>
            <person name="Yoneyama K."/>
            <person name="Manabe R.I."/>
            <person name="Nelson D.C."/>
            <person name="Schulman A.H."/>
            <person name="Timko M.P."/>
            <person name="dePamphilis C.W."/>
            <person name="Choi D."/>
            <person name="Shirasu K."/>
        </authorList>
    </citation>
    <scope>NUCLEOTIDE SEQUENCE [LARGE SCALE GENOMIC DNA]</scope>
    <source>
        <strain evidence="7">cv. UVA1</strain>
    </source>
</reference>
<dbReference type="InterPro" id="IPR006169">
    <property type="entry name" value="GTP1_OBG_dom"/>
</dbReference>
<proteinExistence type="predicted"/>
<dbReference type="InterPro" id="IPR006073">
    <property type="entry name" value="GTP-bd"/>
</dbReference>
<dbReference type="GO" id="GO:0042254">
    <property type="term" value="P:ribosome biogenesis"/>
    <property type="evidence" value="ECO:0007669"/>
    <property type="project" value="UniProtKB-UniRule"/>
</dbReference>
<feature type="region of interest" description="Disordered" evidence="3">
    <location>
        <begin position="208"/>
        <end position="296"/>
    </location>
</feature>
<dbReference type="CDD" id="cd01898">
    <property type="entry name" value="Obg"/>
    <property type="match status" value="1"/>
</dbReference>
<dbReference type="InterPro" id="IPR045086">
    <property type="entry name" value="OBG_GTPase"/>
</dbReference>
<keyword evidence="7" id="KW-1185">Reference proteome</keyword>
<name>A0A5A7R3K0_STRAF</name>
<accession>A0A5A7R3K0</accession>
<keyword evidence="2" id="KW-0342">GTP-binding</keyword>
<dbReference type="PANTHER" id="PTHR11702">
    <property type="entry name" value="DEVELOPMENTALLY REGULATED GTP-BINDING PROTEIN-RELATED"/>
    <property type="match status" value="1"/>
</dbReference>
<feature type="domain" description="OBG-type G" evidence="4">
    <location>
        <begin position="395"/>
        <end position="567"/>
    </location>
</feature>